<evidence type="ECO:0000256" key="3">
    <source>
        <dbReference type="ARBA" id="ARBA00022448"/>
    </source>
</evidence>
<comment type="subcellular location">
    <subcellularLocation>
        <location evidence="1">Membrane</location>
        <topology evidence="1">Multi-pass membrane protein</topology>
    </subcellularLocation>
</comment>
<evidence type="ECO:0000256" key="4">
    <source>
        <dbReference type="ARBA" id="ARBA00022692"/>
    </source>
</evidence>
<feature type="transmembrane region" description="Helical" evidence="7">
    <location>
        <begin position="97"/>
        <end position="119"/>
    </location>
</feature>
<evidence type="ECO:0000256" key="1">
    <source>
        <dbReference type="ARBA" id="ARBA00004141"/>
    </source>
</evidence>
<dbReference type="GO" id="GO:0005351">
    <property type="term" value="F:carbohydrate:proton symporter activity"/>
    <property type="evidence" value="ECO:0007669"/>
    <property type="project" value="TreeGrafter"/>
</dbReference>
<dbReference type="GO" id="GO:0016020">
    <property type="term" value="C:membrane"/>
    <property type="evidence" value="ECO:0007669"/>
    <property type="project" value="UniProtKB-SubCell"/>
</dbReference>
<dbReference type="PANTHER" id="PTHR48022">
    <property type="entry name" value="PLASTIDIC GLUCOSE TRANSPORTER 4"/>
    <property type="match status" value="1"/>
</dbReference>
<feature type="transmembrane region" description="Helical" evidence="7">
    <location>
        <begin position="164"/>
        <end position="183"/>
    </location>
</feature>
<feature type="transmembrane region" description="Helical" evidence="7">
    <location>
        <begin position="420"/>
        <end position="440"/>
    </location>
</feature>
<comment type="similarity">
    <text evidence="2">Belongs to the major facilitator superfamily. Sugar transporter (TC 2.A.1.1) family.</text>
</comment>
<evidence type="ECO:0000256" key="2">
    <source>
        <dbReference type="ARBA" id="ARBA00010992"/>
    </source>
</evidence>
<evidence type="ECO:0000313" key="9">
    <source>
        <dbReference type="EMBL" id="KAK5116459.1"/>
    </source>
</evidence>
<keyword evidence="6 7" id="KW-0472">Membrane</keyword>
<comment type="caution">
    <text evidence="9">The sequence shown here is derived from an EMBL/GenBank/DDBJ whole genome shotgun (WGS) entry which is preliminary data.</text>
</comment>
<evidence type="ECO:0000256" key="5">
    <source>
        <dbReference type="ARBA" id="ARBA00022989"/>
    </source>
</evidence>
<dbReference type="EMBL" id="JAVRRL010000008">
    <property type="protein sequence ID" value="KAK5116459.1"/>
    <property type="molecule type" value="Genomic_DNA"/>
</dbReference>
<feature type="transmembrane region" description="Helical" evidence="7">
    <location>
        <begin position="131"/>
        <end position="152"/>
    </location>
</feature>
<reference evidence="9" key="1">
    <citation type="submission" date="2023-08" db="EMBL/GenBank/DDBJ databases">
        <title>Black Yeasts Isolated from many extreme environments.</title>
        <authorList>
            <person name="Coleine C."/>
            <person name="Stajich J.E."/>
            <person name="Selbmann L."/>
        </authorList>
    </citation>
    <scope>NUCLEOTIDE SEQUENCE</scope>
    <source>
        <strain evidence="9">CCFEE 5401</strain>
    </source>
</reference>
<feature type="transmembrane region" description="Helical" evidence="7">
    <location>
        <begin position="356"/>
        <end position="376"/>
    </location>
</feature>
<dbReference type="PROSITE" id="PS50850">
    <property type="entry name" value="MFS"/>
    <property type="match status" value="1"/>
</dbReference>
<evidence type="ECO:0000259" key="8">
    <source>
        <dbReference type="PROSITE" id="PS50850"/>
    </source>
</evidence>
<accession>A0AAN7YRB3</accession>
<keyword evidence="4 7" id="KW-0812">Transmembrane</keyword>
<evidence type="ECO:0000313" key="10">
    <source>
        <dbReference type="Proteomes" id="UP001310890"/>
    </source>
</evidence>
<name>A0AAN7YRB3_9PEZI</name>
<evidence type="ECO:0000256" key="6">
    <source>
        <dbReference type="ARBA" id="ARBA00023136"/>
    </source>
</evidence>
<proteinExistence type="inferred from homology"/>
<organism evidence="9 10">
    <name type="scientific">Meristemomyces frigidus</name>
    <dbReference type="NCBI Taxonomy" id="1508187"/>
    <lineage>
        <taxon>Eukaryota</taxon>
        <taxon>Fungi</taxon>
        <taxon>Dikarya</taxon>
        <taxon>Ascomycota</taxon>
        <taxon>Pezizomycotina</taxon>
        <taxon>Dothideomycetes</taxon>
        <taxon>Dothideomycetidae</taxon>
        <taxon>Mycosphaerellales</taxon>
        <taxon>Teratosphaeriaceae</taxon>
        <taxon>Meristemomyces</taxon>
    </lineage>
</organism>
<feature type="transmembrane region" description="Helical" evidence="7">
    <location>
        <begin position="251"/>
        <end position="273"/>
    </location>
</feature>
<protein>
    <recommendedName>
        <fullName evidence="8">Major facilitator superfamily (MFS) profile domain-containing protein</fullName>
    </recommendedName>
</protein>
<dbReference type="Proteomes" id="UP001310890">
    <property type="component" value="Unassembled WGS sequence"/>
</dbReference>
<sequence>MKRKANISSLDTPKTNGYDGSMLNGLNILPSYTNYFNLSAAGLGLNTASVFIGGILGPPITGLMCDRLGRRPTIFWGSLSCLLGVILQTAAQDVAMFVIARVILGLGIAVSGIAAGVYLSETFMDRYRAWGVGLLNDFYYVGALIAAGITLGTGEWSSTWAWRAPSLLQGIFSILCIVVLPFVPESPRWLVHEGLLDEARATVALANSNGKVDDPVVVAVFKEIVDTLRWEKENVMTFRQILKDPVSRRRLLIGMSPGPFSCIAGNIIASYYLGPELDTAGITDNVAQLKANVVLNVWCLFCCLIGTQLVARWGRKPTAVMTQTLLVICLFIIGGLSKIYADKGSATASSVVYGDVAVIFLFQGFYSIAWTPLLILYPPEIMNYSIRANGVALSQFMLNAFALVFVFIMPIGLANIGWKMYFVNASWDIVIIFLIAYFWVETKGKTLEEIDAIFEGAKHSNVPDVELVRTGKEKLDVPVVERAIYEDEVVQMKKE</sequence>
<feature type="domain" description="Major facilitator superfamily (MFS) profile" evidence="8">
    <location>
        <begin position="1"/>
        <end position="443"/>
    </location>
</feature>
<dbReference type="InterPro" id="IPR020846">
    <property type="entry name" value="MFS_dom"/>
</dbReference>
<dbReference type="InterPro" id="IPR005828">
    <property type="entry name" value="MFS_sugar_transport-like"/>
</dbReference>
<keyword evidence="5 7" id="KW-1133">Transmembrane helix</keyword>
<dbReference type="FunFam" id="1.20.1250.20:FF:000134">
    <property type="entry name" value="MFS sugar transporter protein"/>
    <property type="match status" value="1"/>
</dbReference>
<evidence type="ECO:0000256" key="7">
    <source>
        <dbReference type="SAM" id="Phobius"/>
    </source>
</evidence>
<dbReference type="InterPro" id="IPR050360">
    <property type="entry name" value="MFS_Sugar_Transporters"/>
</dbReference>
<dbReference type="AlphaFoldDB" id="A0AAN7YRB3"/>
<dbReference type="SUPFAM" id="SSF103473">
    <property type="entry name" value="MFS general substrate transporter"/>
    <property type="match status" value="1"/>
</dbReference>
<dbReference type="InterPro" id="IPR036259">
    <property type="entry name" value="MFS_trans_sf"/>
</dbReference>
<dbReference type="Gene3D" id="1.20.1250.20">
    <property type="entry name" value="MFS general substrate transporter like domains"/>
    <property type="match status" value="1"/>
</dbReference>
<dbReference type="Pfam" id="PF00083">
    <property type="entry name" value="Sugar_tr"/>
    <property type="match status" value="1"/>
</dbReference>
<feature type="transmembrane region" description="Helical" evidence="7">
    <location>
        <begin position="318"/>
        <end position="336"/>
    </location>
</feature>
<feature type="transmembrane region" description="Helical" evidence="7">
    <location>
        <begin position="73"/>
        <end position="91"/>
    </location>
</feature>
<feature type="transmembrane region" description="Helical" evidence="7">
    <location>
        <begin position="293"/>
        <end position="311"/>
    </location>
</feature>
<gene>
    <name evidence="9" type="ORF">LTR62_008008</name>
</gene>
<keyword evidence="3" id="KW-0813">Transport</keyword>
<dbReference type="PANTHER" id="PTHR48022:SF31">
    <property type="entry name" value="HEXOSE TRANSPORTER"/>
    <property type="match status" value="1"/>
</dbReference>
<feature type="transmembrane region" description="Helical" evidence="7">
    <location>
        <begin position="396"/>
        <end position="414"/>
    </location>
</feature>